<evidence type="ECO:0000259" key="1">
    <source>
        <dbReference type="PROSITE" id="PS50181"/>
    </source>
</evidence>
<name>A0A8K0MNX8_9ROSA</name>
<reference evidence="2" key="1">
    <citation type="submission" date="2020-03" db="EMBL/GenBank/DDBJ databases">
        <title>A high-quality chromosome-level genome assembly of a woody plant with both climbing and erect habits, Rhamnella rubrinervis.</title>
        <authorList>
            <person name="Lu Z."/>
            <person name="Yang Y."/>
            <person name="Zhu X."/>
            <person name="Sun Y."/>
        </authorList>
    </citation>
    <scope>NUCLEOTIDE SEQUENCE</scope>
    <source>
        <strain evidence="2">BYM</strain>
        <tissue evidence="2">Leaf</tissue>
    </source>
</reference>
<dbReference type="CDD" id="cd22157">
    <property type="entry name" value="F-box_AtFBW1-like"/>
    <property type="match status" value="1"/>
</dbReference>
<proteinExistence type="predicted"/>
<keyword evidence="3" id="KW-1185">Reference proteome</keyword>
<dbReference type="PANTHER" id="PTHR31672">
    <property type="entry name" value="BNACNNG10540D PROTEIN"/>
    <property type="match status" value="1"/>
</dbReference>
<dbReference type="EMBL" id="VOIH02000002">
    <property type="protein sequence ID" value="KAF3453052.1"/>
    <property type="molecule type" value="Genomic_DNA"/>
</dbReference>
<accession>A0A8K0MNX8</accession>
<dbReference type="Gene3D" id="1.20.1280.50">
    <property type="match status" value="1"/>
</dbReference>
<dbReference type="PANTHER" id="PTHR31672:SF13">
    <property type="entry name" value="F-BOX PROTEIN CPR30-LIKE"/>
    <property type="match status" value="1"/>
</dbReference>
<dbReference type="InterPro" id="IPR036047">
    <property type="entry name" value="F-box-like_dom_sf"/>
</dbReference>
<dbReference type="InterPro" id="IPR050796">
    <property type="entry name" value="SCF_F-box_component"/>
</dbReference>
<dbReference type="InterPro" id="IPR006527">
    <property type="entry name" value="F-box-assoc_dom_typ1"/>
</dbReference>
<dbReference type="InterPro" id="IPR017451">
    <property type="entry name" value="F-box-assoc_interact_dom"/>
</dbReference>
<evidence type="ECO:0000313" key="2">
    <source>
        <dbReference type="EMBL" id="KAF3453052.1"/>
    </source>
</evidence>
<evidence type="ECO:0000313" key="3">
    <source>
        <dbReference type="Proteomes" id="UP000796880"/>
    </source>
</evidence>
<sequence>MAVFCDLPEEVVTEILLRLPLESLIRFKCVKRSWYALISDPAFVAKHLRLHHCNNYNKVSSSPSLFVRYLRVNSLLRREIVQEFSILNLVNDDDNGENGRVNSVVENFELPVIPGGKSLRLVSQCDGIILLAHLEANIALLWNPAIREFKVLQNSCFPDGFVILGVGFGYDCRANDYKAVRIVSSVNPNDGNHSRAEVYTLGTDSWREIKLHIKVGFIPGDRREVYCKGAYYWWIQNHIRTNMILSFDMCDEEFHEITVPVNVEMAEGMPSTLAVWNDSLALFISPLQRGVSKLIDMWVMDDCFGGVKRFSWTKHLVIETPSGISIPVAFWSSDELLMAKTYWKSDQTGFHTEMLVSYNLHTQKVRNLPICGVLPGSAIAFSFVKSLISVKGGTNPLQRL</sequence>
<comment type="caution">
    <text evidence="2">The sequence shown here is derived from an EMBL/GenBank/DDBJ whole genome shotgun (WGS) entry which is preliminary data.</text>
</comment>
<dbReference type="Pfam" id="PF07734">
    <property type="entry name" value="FBA_1"/>
    <property type="match status" value="1"/>
</dbReference>
<feature type="domain" description="F-box" evidence="1">
    <location>
        <begin position="1"/>
        <end position="48"/>
    </location>
</feature>
<gene>
    <name evidence="2" type="ORF">FNV43_RR03485</name>
</gene>
<dbReference type="SUPFAM" id="SSF81383">
    <property type="entry name" value="F-box domain"/>
    <property type="match status" value="1"/>
</dbReference>
<dbReference type="AlphaFoldDB" id="A0A8K0MNX8"/>
<dbReference type="Pfam" id="PF00646">
    <property type="entry name" value="F-box"/>
    <property type="match status" value="1"/>
</dbReference>
<dbReference type="InterPro" id="IPR001810">
    <property type="entry name" value="F-box_dom"/>
</dbReference>
<organism evidence="2 3">
    <name type="scientific">Rhamnella rubrinervis</name>
    <dbReference type="NCBI Taxonomy" id="2594499"/>
    <lineage>
        <taxon>Eukaryota</taxon>
        <taxon>Viridiplantae</taxon>
        <taxon>Streptophyta</taxon>
        <taxon>Embryophyta</taxon>
        <taxon>Tracheophyta</taxon>
        <taxon>Spermatophyta</taxon>
        <taxon>Magnoliopsida</taxon>
        <taxon>eudicotyledons</taxon>
        <taxon>Gunneridae</taxon>
        <taxon>Pentapetalae</taxon>
        <taxon>rosids</taxon>
        <taxon>fabids</taxon>
        <taxon>Rosales</taxon>
        <taxon>Rhamnaceae</taxon>
        <taxon>rhamnoid group</taxon>
        <taxon>Rhamneae</taxon>
        <taxon>Rhamnella</taxon>
    </lineage>
</organism>
<dbReference type="Proteomes" id="UP000796880">
    <property type="component" value="Unassembled WGS sequence"/>
</dbReference>
<protein>
    <recommendedName>
        <fullName evidence="1">F-box domain-containing protein</fullName>
    </recommendedName>
</protein>
<dbReference type="PROSITE" id="PS50181">
    <property type="entry name" value="FBOX"/>
    <property type="match status" value="1"/>
</dbReference>
<dbReference type="NCBIfam" id="TIGR01640">
    <property type="entry name" value="F_box_assoc_1"/>
    <property type="match status" value="1"/>
</dbReference>
<dbReference type="SMART" id="SM00256">
    <property type="entry name" value="FBOX"/>
    <property type="match status" value="1"/>
</dbReference>
<dbReference type="OrthoDB" id="1644187at2759"/>